<feature type="region of interest" description="Disordered" evidence="1">
    <location>
        <begin position="45"/>
        <end position="67"/>
    </location>
</feature>
<dbReference type="Pfam" id="PF21745">
    <property type="entry name" value="PMI1_PMIR1-2_C"/>
    <property type="match status" value="2"/>
</dbReference>
<dbReference type="Proteomes" id="UP001174677">
    <property type="component" value="Chromosome 4"/>
</dbReference>
<keyword evidence="4" id="KW-1185">Reference proteome</keyword>
<evidence type="ECO:0000313" key="3">
    <source>
        <dbReference type="EMBL" id="KAJ9183618.1"/>
    </source>
</evidence>
<name>A0ABQ9MUJ7_HEVBR</name>
<dbReference type="EMBL" id="JARPOI010000004">
    <property type="protein sequence ID" value="KAJ9183618.1"/>
    <property type="molecule type" value="Genomic_DNA"/>
</dbReference>
<evidence type="ECO:0000259" key="2">
    <source>
        <dbReference type="PROSITE" id="PS51840"/>
    </source>
</evidence>
<reference evidence="3" key="1">
    <citation type="journal article" date="2023" name="Plant Biotechnol. J.">
        <title>Chromosome-level wild Hevea brasiliensis genome provides new tools for genomic-assisted breeding and valuable loci to elevate rubber yield.</title>
        <authorList>
            <person name="Cheng H."/>
            <person name="Song X."/>
            <person name="Hu Y."/>
            <person name="Wu T."/>
            <person name="Yang Q."/>
            <person name="An Z."/>
            <person name="Feng S."/>
            <person name="Deng Z."/>
            <person name="Wu W."/>
            <person name="Zeng X."/>
            <person name="Tu M."/>
            <person name="Wang X."/>
            <person name="Huang H."/>
        </authorList>
    </citation>
    <scope>NUCLEOTIDE SEQUENCE</scope>
    <source>
        <strain evidence="3">MT/VB/25A 57/8</strain>
    </source>
</reference>
<accession>A0ABQ9MUJ7</accession>
<dbReference type="InterPro" id="IPR048972">
    <property type="entry name" value="PMI1_PMIR1-2_C"/>
</dbReference>
<feature type="compositionally biased region" description="Basic and acidic residues" evidence="1">
    <location>
        <begin position="52"/>
        <end position="61"/>
    </location>
</feature>
<comment type="caution">
    <text evidence="3">The sequence shown here is derived from an EMBL/GenBank/DDBJ whole genome shotgun (WGS) entry which is preliminary data.</text>
</comment>
<evidence type="ECO:0000256" key="1">
    <source>
        <dbReference type="SAM" id="MobiDB-lite"/>
    </source>
</evidence>
<protein>
    <recommendedName>
        <fullName evidence="2">C2 NT-type domain-containing protein</fullName>
    </recommendedName>
</protein>
<proteinExistence type="predicted"/>
<dbReference type="PROSITE" id="PS51840">
    <property type="entry name" value="C2_NT"/>
    <property type="match status" value="1"/>
</dbReference>
<dbReference type="PANTHER" id="PTHR33414">
    <property type="entry name" value="PROTEIN PLASTID MOVEMENT IMPAIRED 1-RELATED 1"/>
    <property type="match status" value="1"/>
</dbReference>
<evidence type="ECO:0000313" key="4">
    <source>
        <dbReference type="Proteomes" id="UP001174677"/>
    </source>
</evidence>
<dbReference type="InterPro" id="IPR039614">
    <property type="entry name" value="PMI1-like"/>
</dbReference>
<sequence length="1117" mass="125020">MMLSKIGSTNGDGDGNSNNVQLLRDIEAISKALYLQKTPQKALISPSSVRSKSVEKPRLSESKSSLHPRTVDTRVTYENKKLSSVWNWKNPLKALAHIGRQKFNICFFLHVHSIEGLPPSFDDMNLSVHWKRKDEVLQTRPSRVLKGVAEFDETLMHKCCVYGSRSGPHQSAKYEMKLFLIYVSVIGALGVDMGKQWVDLTRLLPLTLEELEGEKSTGKWTTSFKLAGKTKGATLNVSLGFSVVRDNLIETRRNMNVSELVNLMHNRSSMVEKINDVGQTNNNGMLRRVGSVPSDLNHSSYLSSQSVDVKICDEVSPNLGLELSKSINSLYKKLNEVKLHSSEDIHTIPVHAQPLKLKTGLEFESDKDISRNDYDSIEFTIIEKGIEMPRKEDSESEEFDVQLVDGPRIETINVDEIIKDDDIELDRKTKLHLEDNFCDNYVDMVSVDDFKHEGSSFCKKGSSMEHLELAFNSFLTSESEKLESPLAIGDFLEQESYMETKTNYKAGKAVKKSLSLDEITESVASDFLNILGIEHSPLGLTLHGDPESPRERLLREFEKEAIASGSFIIEYDAEGKQEEFRCIAPAGSDCGDLPEDFDFHKAIQAAEEEHQRTSQLFNRRRKAKLLEDLETETLMKQWGLNEEAFQSSPRHCSDGFGSPVELLPEEPVKLPPLGDGFGPLVQTKDGGYLRSMNPSIFRNSKNVGSLIMQVSHAVVLPAEMGSDIIEILQHLASIGIKSLSQQAKKLMPLEDITGKTLQQIAHDAAVPSRQTSLCHESLSGAKMGSDYATLEYFTPLAMDNIEAMSIEGLKIQSSMSEEAPSSICSKSIENMLAFEGKSANLGLFICSEGAAESQALYLRDSGNDVDRLLELSVTLEEWLRLDAGAIGDEDKVSERIKKILAAHHARCIDFSHGKFLREINWDEACGRSRGLLDNNLTLALMVLLRDPFRNYEPVGASMLAIVQVERSFFHLKPKVYATMSERSNNEEEDCEWIQEEDTCGNRLDEEKDEEEVSHGFKITEVHLSGLNSEPGKTHWGTKTQQQYGTRWLLASGMTKSSKHSFSKSSAIVASYPQLKRKVQNNDFLWSISSHANATPICRKELAGFVPHIRNPNVIFPK</sequence>
<dbReference type="Pfam" id="PF10358">
    <property type="entry name" value="NT-C2"/>
    <property type="match status" value="1"/>
</dbReference>
<dbReference type="PANTHER" id="PTHR33414:SF10">
    <property type="entry name" value="PROTEIN PLASTID MOVEMENT IMPAIRED 1-RELATED 2"/>
    <property type="match status" value="1"/>
</dbReference>
<dbReference type="InterPro" id="IPR019448">
    <property type="entry name" value="NT-C2"/>
</dbReference>
<gene>
    <name evidence="3" type="ORF">P3X46_007443</name>
</gene>
<organism evidence="3 4">
    <name type="scientific">Hevea brasiliensis</name>
    <name type="common">Para rubber tree</name>
    <name type="synonym">Siphonia brasiliensis</name>
    <dbReference type="NCBI Taxonomy" id="3981"/>
    <lineage>
        <taxon>Eukaryota</taxon>
        <taxon>Viridiplantae</taxon>
        <taxon>Streptophyta</taxon>
        <taxon>Embryophyta</taxon>
        <taxon>Tracheophyta</taxon>
        <taxon>Spermatophyta</taxon>
        <taxon>Magnoliopsida</taxon>
        <taxon>eudicotyledons</taxon>
        <taxon>Gunneridae</taxon>
        <taxon>Pentapetalae</taxon>
        <taxon>rosids</taxon>
        <taxon>fabids</taxon>
        <taxon>Malpighiales</taxon>
        <taxon>Euphorbiaceae</taxon>
        <taxon>Crotonoideae</taxon>
        <taxon>Micrandreae</taxon>
        <taxon>Hevea</taxon>
    </lineage>
</organism>
<feature type="domain" description="C2 NT-type" evidence="2">
    <location>
        <begin position="95"/>
        <end position="243"/>
    </location>
</feature>